<evidence type="ECO:0000313" key="2">
    <source>
        <dbReference type="EMBL" id="KAE8693566.1"/>
    </source>
</evidence>
<dbReference type="PANTHER" id="PTHR48100:SF52">
    <property type="entry name" value="PHOSPHOGLYCERATE MUTASE-LIKE PROTEIN 1"/>
    <property type="match status" value="1"/>
</dbReference>
<dbReference type="CDD" id="cd07067">
    <property type="entry name" value="HP_PGM_like"/>
    <property type="match status" value="1"/>
</dbReference>
<organism evidence="2 3">
    <name type="scientific">Hibiscus syriacus</name>
    <name type="common">Rose of Sharon</name>
    <dbReference type="NCBI Taxonomy" id="106335"/>
    <lineage>
        <taxon>Eukaryota</taxon>
        <taxon>Viridiplantae</taxon>
        <taxon>Streptophyta</taxon>
        <taxon>Embryophyta</taxon>
        <taxon>Tracheophyta</taxon>
        <taxon>Spermatophyta</taxon>
        <taxon>Magnoliopsida</taxon>
        <taxon>eudicotyledons</taxon>
        <taxon>Gunneridae</taxon>
        <taxon>Pentapetalae</taxon>
        <taxon>rosids</taxon>
        <taxon>malvids</taxon>
        <taxon>Malvales</taxon>
        <taxon>Malvaceae</taxon>
        <taxon>Malvoideae</taxon>
        <taxon>Hibiscus</taxon>
    </lineage>
</organism>
<sequence length="271" mass="30123">MDTIEALIQCPRQQKCKVLHLVRHGQAWHNVEGENNRKALLSPHLFDAQLTSLGFKQVAELRKDVHTSGLLHKIELVITSPSSRAMQTAVGGFGLDGHKNSGDIVSKTLNTLKIMAVELCRDRLGVRPCDKRRKVSDCQSRFPSIDFSMANDEDDNLWNPNLRESTEELAERVAKLLKWLWTRPEKEIVIVSHGIVLQQILINLLGNDGHPTVRAASCRRFGHCELRSVVILDKRSGFAHGGSSPSPSLGCGQQEDDVSKVSGNCLELIII</sequence>
<dbReference type="GO" id="GO:0005737">
    <property type="term" value="C:cytoplasm"/>
    <property type="evidence" value="ECO:0007669"/>
    <property type="project" value="TreeGrafter"/>
</dbReference>
<dbReference type="SMART" id="SM00855">
    <property type="entry name" value="PGAM"/>
    <property type="match status" value="1"/>
</dbReference>
<dbReference type="PANTHER" id="PTHR48100">
    <property type="entry name" value="BROAD-SPECIFICITY PHOSPHATASE YOR283W-RELATED"/>
    <property type="match status" value="1"/>
</dbReference>
<gene>
    <name evidence="2" type="ORF">F3Y22_tig00110809pilonHSYRG00223</name>
</gene>
<dbReference type="InterPro" id="IPR050275">
    <property type="entry name" value="PGM_Phosphatase"/>
</dbReference>
<dbReference type="AlphaFoldDB" id="A0A6A2ZPT3"/>
<dbReference type="Proteomes" id="UP000436088">
    <property type="component" value="Unassembled WGS sequence"/>
</dbReference>
<dbReference type="EMBL" id="VEPZ02001118">
    <property type="protein sequence ID" value="KAE8693566.1"/>
    <property type="molecule type" value="Genomic_DNA"/>
</dbReference>
<evidence type="ECO:0000256" key="1">
    <source>
        <dbReference type="ARBA" id="ARBA00038362"/>
    </source>
</evidence>
<name>A0A6A2ZPT3_HIBSY</name>
<accession>A0A6A2ZPT3</accession>
<comment type="similarity">
    <text evidence="1">Belongs to the phosphoglycerate mutase family.</text>
</comment>
<comment type="caution">
    <text evidence="2">The sequence shown here is derived from an EMBL/GenBank/DDBJ whole genome shotgun (WGS) entry which is preliminary data.</text>
</comment>
<dbReference type="InterPro" id="IPR029033">
    <property type="entry name" value="His_PPase_superfam"/>
</dbReference>
<dbReference type="Gene3D" id="3.40.50.1240">
    <property type="entry name" value="Phosphoglycerate mutase-like"/>
    <property type="match status" value="1"/>
</dbReference>
<keyword evidence="3" id="KW-1185">Reference proteome</keyword>
<dbReference type="GO" id="GO:0016791">
    <property type="term" value="F:phosphatase activity"/>
    <property type="evidence" value="ECO:0007669"/>
    <property type="project" value="TreeGrafter"/>
</dbReference>
<dbReference type="InterPro" id="IPR013078">
    <property type="entry name" value="His_Pase_superF_clade-1"/>
</dbReference>
<dbReference type="Pfam" id="PF00300">
    <property type="entry name" value="His_Phos_1"/>
    <property type="match status" value="2"/>
</dbReference>
<keyword evidence="2" id="KW-0378">Hydrolase</keyword>
<evidence type="ECO:0000313" key="3">
    <source>
        <dbReference type="Proteomes" id="UP000436088"/>
    </source>
</evidence>
<protein>
    <submittedName>
        <fullName evidence="2">Nudix hydrolase</fullName>
    </submittedName>
</protein>
<proteinExistence type="inferred from homology"/>
<dbReference type="InterPro" id="IPR001345">
    <property type="entry name" value="PG/BPGM_mutase_AS"/>
</dbReference>
<dbReference type="PROSITE" id="PS00175">
    <property type="entry name" value="PG_MUTASE"/>
    <property type="match status" value="1"/>
</dbReference>
<dbReference type="SUPFAM" id="SSF53254">
    <property type="entry name" value="Phosphoglycerate mutase-like"/>
    <property type="match status" value="1"/>
</dbReference>
<reference evidence="2" key="1">
    <citation type="submission" date="2019-09" db="EMBL/GenBank/DDBJ databases">
        <title>Draft genome information of white flower Hibiscus syriacus.</title>
        <authorList>
            <person name="Kim Y.-M."/>
        </authorList>
    </citation>
    <scope>NUCLEOTIDE SEQUENCE [LARGE SCALE GENOMIC DNA]</scope>
    <source>
        <strain evidence="2">YM2019G1</strain>
    </source>
</reference>